<evidence type="ECO:0000313" key="1">
    <source>
        <dbReference type="EMBL" id="CAB4000174.1"/>
    </source>
</evidence>
<proteinExistence type="predicted"/>
<dbReference type="PROSITE" id="PS50004">
    <property type="entry name" value="C2"/>
    <property type="match status" value="2"/>
</dbReference>
<dbReference type="PANTHER" id="PTHR10024">
    <property type="entry name" value="SYNAPTOTAGMIN"/>
    <property type="match status" value="1"/>
</dbReference>
<evidence type="ECO:0000313" key="2">
    <source>
        <dbReference type="Proteomes" id="UP001152795"/>
    </source>
</evidence>
<protein>
    <submittedName>
        <fullName evidence="1">Synaptotagmin-2, partial</fullName>
    </submittedName>
</protein>
<sequence length="381" mass="43703">MKNFTYLDGGSLLCNQDKTSRKKLQGDDSLAAAPKISCNYDNEADEEKTISFLEHKELGSLQFTLKYDLRRSQLNVNILRGEDFPLISSSNVSFTYVVVELQPFSQKYEAKAQTRYARNSISPVFNDTIHYQIPVQELQGQTLLLSVYDINHLSAHDLIGSVKINVDGNFLASGAERIYKENLKFEDDNPKLVGEILVGLRWKKDKETLDVTIQEASSLRIMDQDRHTSSPYVKIQVFINSFLVLKKRTKVEKKTLSPKFRKTFSVHVPGDSLTRNTQLVLTVKHVAKFRRKHVIGQLYFGLDAKASTSEQWEIIRKGSEYVEMWHELDAPLDNSTWQSRSKVNYLLFEDNNSDDNHSLAELSDRSDTRSDSALLRYSRSF</sequence>
<dbReference type="EMBL" id="CACRXK020003770">
    <property type="protein sequence ID" value="CAB4000174.1"/>
    <property type="molecule type" value="Genomic_DNA"/>
</dbReference>
<accession>A0A6S7H5Y9</accession>
<comment type="caution">
    <text evidence="1">The sequence shown here is derived from an EMBL/GenBank/DDBJ whole genome shotgun (WGS) entry which is preliminary data.</text>
</comment>
<dbReference type="OrthoDB" id="67700at2759"/>
<dbReference type="SMART" id="SM00239">
    <property type="entry name" value="C2"/>
    <property type="match status" value="2"/>
</dbReference>
<dbReference type="InterPro" id="IPR001565">
    <property type="entry name" value="Synaptotagmin"/>
</dbReference>
<dbReference type="InterPro" id="IPR035892">
    <property type="entry name" value="C2_domain_sf"/>
</dbReference>
<reference evidence="1" key="1">
    <citation type="submission" date="2020-04" db="EMBL/GenBank/DDBJ databases">
        <authorList>
            <person name="Alioto T."/>
            <person name="Alioto T."/>
            <person name="Gomez Garrido J."/>
        </authorList>
    </citation>
    <scope>NUCLEOTIDE SEQUENCE</scope>
    <source>
        <strain evidence="1">A484AB</strain>
    </source>
</reference>
<dbReference type="InterPro" id="IPR000008">
    <property type="entry name" value="C2_dom"/>
</dbReference>
<dbReference type="Proteomes" id="UP001152795">
    <property type="component" value="Unassembled WGS sequence"/>
</dbReference>
<dbReference type="GO" id="GO:0016020">
    <property type="term" value="C:membrane"/>
    <property type="evidence" value="ECO:0007669"/>
    <property type="project" value="InterPro"/>
</dbReference>
<dbReference type="AlphaFoldDB" id="A0A6S7H5Y9"/>
<dbReference type="Gene3D" id="2.60.40.150">
    <property type="entry name" value="C2 domain"/>
    <property type="match status" value="2"/>
</dbReference>
<gene>
    <name evidence="1" type="ORF">PACLA_8A001668</name>
</gene>
<dbReference type="PRINTS" id="PR00399">
    <property type="entry name" value="SYNAPTOTAGMN"/>
</dbReference>
<dbReference type="Pfam" id="PF00168">
    <property type="entry name" value="C2"/>
    <property type="match status" value="2"/>
</dbReference>
<keyword evidence="2" id="KW-1185">Reference proteome</keyword>
<organism evidence="1 2">
    <name type="scientific">Paramuricea clavata</name>
    <name type="common">Red gorgonian</name>
    <name type="synonym">Violescent sea-whip</name>
    <dbReference type="NCBI Taxonomy" id="317549"/>
    <lineage>
        <taxon>Eukaryota</taxon>
        <taxon>Metazoa</taxon>
        <taxon>Cnidaria</taxon>
        <taxon>Anthozoa</taxon>
        <taxon>Octocorallia</taxon>
        <taxon>Malacalcyonacea</taxon>
        <taxon>Plexauridae</taxon>
        <taxon>Paramuricea</taxon>
    </lineage>
</organism>
<name>A0A6S7H5Y9_PARCT</name>
<dbReference type="SUPFAM" id="SSF49562">
    <property type="entry name" value="C2 domain (Calcium/lipid-binding domain, CaLB)"/>
    <property type="match status" value="2"/>
</dbReference>